<dbReference type="EMBL" id="RPFJ01000002">
    <property type="protein sequence ID" value="RPD99966.1"/>
    <property type="molecule type" value="Genomic_DNA"/>
</dbReference>
<sequence length="258" mass="29616">MKFKYLLIALCFLDQYCNAQQKDILLDNYYNNEVNLQTGKPYHYLWEDENPSGFSEFGKLFRKEGYTLSLLKSKPTNQNLRDAKVYIIVDPDTENEVKRPNFMDEKTASVIASWVKKGGRLLILANDANNCDLDSLNLLAGKFDLKFNKNTLYTESPKPGEYRNFESCSFVNLPNHDLFKQVDKIFIKGLSSISCKNNSKPILTDKNHTIIAEVTYGKGKVIAVGDPWLYNEYINHYSLPIDFNNLQAAKNLVKILTQ</sequence>
<dbReference type="InterPro" id="IPR025646">
    <property type="entry name" value="DUF4350"/>
</dbReference>
<keyword evidence="3" id="KW-1185">Reference proteome</keyword>
<evidence type="ECO:0000313" key="2">
    <source>
        <dbReference type="EMBL" id="RPD99966.1"/>
    </source>
</evidence>
<dbReference type="AlphaFoldDB" id="A0A3N4P4Z7"/>
<proteinExistence type="predicted"/>
<dbReference type="Pfam" id="PF14258">
    <property type="entry name" value="DUF4350"/>
    <property type="match status" value="1"/>
</dbReference>
<name>A0A3N4P4Z7_9FLAO</name>
<dbReference type="SUPFAM" id="SSF52317">
    <property type="entry name" value="Class I glutamine amidotransferase-like"/>
    <property type="match status" value="1"/>
</dbReference>
<dbReference type="InterPro" id="IPR029062">
    <property type="entry name" value="Class_I_gatase-like"/>
</dbReference>
<evidence type="ECO:0000313" key="3">
    <source>
        <dbReference type="Proteomes" id="UP000270856"/>
    </source>
</evidence>
<reference evidence="2 3" key="1">
    <citation type="submission" date="2018-11" db="EMBL/GenBank/DDBJ databases">
        <title>Aureibaculum marinum gen. nov., sp. nov., a member of the family Flavobacteriaceae isolated from the Bohai Sea.</title>
        <authorList>
            <person name="Ji X."/>
        </authorList>
    </citation>
    <scope>NUCLEOTIDE SEQUENCE [LARGE SCALE GENOMIC DNA]</scope>
    <source>
        <strain evidence="2 3">BH-SD17</strain>
    </source>
</reference>
<evidence type="ECO:0000259" key="1">
    <source>
        <dbReference type="Pfam" id="PF14258"/>
    </source>
</evidence>
<feature type="domain" description="DUF4350" evidence="1">
    <location>
        <begin position="49"/>
        <end position="229"/>
    </location>
</feature>
<dbReference type="OrthoDB" id="6381507at2"/>
<dbReference type="Proteomes" id="UP000270856">
    <property type="component" value="Unassembled WGS sequence"/>
</dbReference>
<protein>
    <submittedName>
        <fullName evidence="2">DUF4350 domain-containing protein</fullName>
    </submittedName>
</protein>
<organism evidence="2 3">
    <name type="scientific">Aureibaculum marinum</name>
    <dbReference type="NCBI Taxonomy" id="2487930"/>
    <lineage>
        <taxon>Bacteria</taxon>
        <taxon>Pseudomonadati</taxon>
        <taxon>Bacteroidota</taxon>
        <taxon>Flavobacteriia</taxon>
        <taxon>Flavobacteriales</taxon>
        <taxon>Flavobacteriaceae</taxon>
        <taxon>Aureibaculum</taxon>
    </lineage>
</organism>
<gene>
    <name evidence="2" type="ORF">EGM88_01510</name>
</gene>
<dbReference type="RefSeq" id="WP_123896174.1">
    <property type="nucleotide sequence ID" value="NZ_RPFJ01000002.1"/>
</dbReference>
<accession>A0A3N4P4Z7</accession>
<dbReference type="Gene3D" id="3.40.50.880">
    <property type="match status" value="1"/>
</dbReference>
<comment type="caution">
    <text evidence="2">The sequence shown here is derived from an EMBL/GenBank/DDBJ whole genome shotgun (WGS) entry which is preliminary data.</text>
</comment>